<organism evidence="2">
    <name type="scientific">Schizopora paradoxa</name>
    <dbReference type="NCBI Taxonomy" id="27342"/>
    <lineage>
        <taxon>Eukaryota</taxon>
        <taxon>Fungi</taxon>
        <taxon>Dikarya</taxon>
        <taxon>Basidiomycota</taxon>
        <taxon>Agaricomycotina</taxon>
        <taxon>Agaricomycetes</taxon>
        <taxon>Hymenochaetales</taxon>
        <taxon>Schizoporaceae</taxon>
        <taxon>Schizopora</taxon>
    </lineage>
</organism>
<keyword evidence="1" id="KW-0472">Membrane</keyword>
<reference evidence="2" key="2">
    <citation type="submission" date="2019-03" db="EMBL/GenBank/DDBJ databases">
        <title>Evidence of extensive intraspecific noncoding reshuffling in a 169kb mitochondrial genome of basidiomycete fungus.</title>
        <authorList>
            <person name="Lee H.-H."/>
            <person name="Ke H.-M."/>
            <person name="Lin C.-Y.I."/>
            <person name="Lee T.J."/>
            <person name="Chung C.-L."/>
            <person name="Tsai I.J."/>
        </authorList>
    </citation>
    <scope>NUCLEOTIDE SEQUENCE</scope>
    <source>
        <strain evidence="2">KUC8140</strain>
    </source>
</reference>
<keyword evidence="1" id="KW-0812">Transmembrane</keyword>
<accession>A0A5B9R9W3</accession>
<keyword evidence="1" id="KW-1133">Transmembrane helix</keyword>
<keyword evidence="2" id="KW-0496">Mitochondrion</keyword>
<reference evidence="2" key="1">
    <citation type="journal article" date="2015" name="J. Biotechnol.">
        <title>Genome sequence of a white rot fungus Schizopora paradoxa KUC8140 for wood decay and mycoremediation.</title>
        <authorList>
            <person name="Min B."/>
            <person name="Park H."/>
            <person name="Jang Y."/>
            <person name="Kim J.J."/>
            <person name="Kim K.H."/>
            <person name="Pangilinan J."/>
            <person name="Lipzen A."/>
            <person name="Riley R."/>
            <person name="Grigoriev I.V."/>
            <person name="Spatafora J.W."/>
            <person name="Choi I.G."/>
        </authorList>
    </citation>
    <scope>NUCLEOTIDE SEQUENCE</scope>
    <source>
        <strain evidence="2">KUC8140</strain>
    </source>
</reference>
<evidence type="ECO:0000313" key="2">
    <source>
        <dbReference type="EMBL" id="QEG57228.1"/>
    </source>
</evidence>
<feature type="transmembrane region" description="Helical" evidence="1">
    <location>
        <begin position="145"/>
        <end position="162"/>
    </location>
</feature>
<protein>
    <submittedName>
        <fullName evidence="2">Uncharacterized protein</fullName>
    </submittedName>
</protein>
<feature type="transmembrane region" description="Helical" evidence="1">
    <location>
        <begin position="33"/>
        <end position="52"/>
    </location>
</feature>
<name>A0A5B9R9W3_9AGAM</name>
<evidence type="ECO:0000256" key="1">
    <source>
        <dbReference type="SAM" id="Phobius"/>
    </source>
</evidence>
<proteinExistence type="predicted"/>
<feature type="transmembrane region" description="Helical" evidence="1">
    <location>
        <begin position="79"/>
        <end position="100"/>
    </location>
</feature>
<sequence length="163" mass="19625">MYTLDAILIKIKTMRLFNYIGNLRSLSFLGRNLYLILGAFLLSGNYIILPYLKQHYPFIYNKFIEFIDMTSPYVAISLVYWYILMALFFLMELILFLIICSTNEKIVIHKKWPSFLHRYLNEMYEDSQINNTIREDMTKYYIRRFIIHAVISLIAVLLYIIFI</sequence>
<gene>
    <name evidence="2" type="ORF">Schpa_000049</name>
</gene>
<dbReference type="EMBL" id="MK623261">
    <property type="protein sequence ID" value="QEG57228.1"/>
    <property type="molecule type" value="Genomic_DNA"/>
</dbReference>
<geneLocation type="mitochondrion" evidence="2"/>
<dbReference type="AlphaFoldDB" id="A0A5B9R9W3"/>